<accession>A0A2K1JR68</accession>
<evidence type="ECO:0000313" key="2">
    <source>
        <dbReference type="EnsemblPlants" id="PAC:32973787.CDS.1"/>
    </source>
</evidence>
<reference evidence="2" key="3">
    <citation type="submission" date="2020-12" db="UniProtKB">
        <authorList>
            <consortium name="EnsemblPlants"/>
        </authorList>
    </citation>
    <scope>IDENTIFICATION</scope>
</reference>
<dbReference type="EnsemblPlants" id="Pp3c12_17770V3.1">
    <property type="protein sequence ID" value="PAC:32973787.CDS.1"/>
    <property type="gene ID" value="Pp3c12_17770"/>
</dbReference>
<sequence>MSDPLPQIHDDCLGTTNTAMQFKTEFMPQEQITNRKTQRPTVERPKSGLACVVRHRGLRESVLATFTRPHLTFESNEVSSQIHIHIYLHNRKVSVHKLAEVVSTLKNLWLTLHKISSEHFVKSVFLVFPVFPMLTTQAVLTKSLFL</sequence>
<evidence type="ECO:0000313" key="1">
    <source>
        <dbReference type="EMBL" id="PNR44034.1"/>
    </source>
</evidence>
<organism evidence="1">
    <name type="scientific">Physcomitrium patens</name>
    <name type="common">Spreading-leaved earth moss</name>
    <name type="synonym">Physcomitrella patens</name>
    <dbReference type="NCBI Taxonomy" id="3218"/>
    <lineage>
        <taxon>Eukaryota</taxon>
        <taxon>Viridiplantae</taxon>
        <taxon>Streptophyta</taxon>
        <taxon>Embryophyta</taxon>
        <taxon>Bryophyta</taxon>
        <taxon>Bryophytina</taxon>
        <taxon>Bryopsida</taxon>
        <taxon>Funariidae</taxon>
        <taxon>Funariales</taxon>
        <taxon>Funariaceae</taxon>
        <taxon>Physcomitrium</taxon>
    </lineage>
</organism>
<dbReference type="InParanoid" id="A0A2K1JR68"/>
<dbReference type="Gramene" id="Pp3c12_17770V3.1">
    <property type="protein sequence ID" value="PAC:32973787.CDS.1"/>
    <property type="gene ID" value="Pp3c12_17770"/>
</dbReference>
<evidence type="ECO:0000313" key="3">
    <source>
        <dbReference type="Proteomes" id="UP000006727"/>
    </source>
</evidence>
<proteinExistence type="predicted"/>
<dbReference type="Proteomes" id="UP000006727">
    <property type="component" value="Chromosome 12"/>
</dbReference>
<gene>
    <name evidence="1" type="ORF">PHYPA_016417</name>
</gene>
<name>A0A2K1JR68_PHYPA</name>
<dbReference type="AlphaFoldDB" id="A0A2K1JR68"/>
<protein>
    <submittedName>
        <fullName evidence="1 2">Uncharacterized protein</fullName>
    </submittedName>
</protein>
<keyword evidence="3" id="KW-1185">Reference proteome</keyword>
<reference evidence="1 3" key="2">
    <citation type="journal article" date="2018" name="Plant J.">
        <title>The Physcomitrella patens chromosome-scale assembly reveals moss genome structure and evolution.</title>
        <authorList>
            <person name="Lang D."/>
            <person name="Ullrich K.K."/>
            <person name="Murat F."/>
            <person name="Fuchs J."/>
            <person name="Jenkins J."/>
            <person name="Haas F.B."/>
            <person name="Piednoel M."/>
            <person name="Gundlach H."/>
            <person name="Van Bel M."/>
            <person name="Meyberg R."/>
            <person name="Vives C."/>
            <person name="Morata J."/>
            <person name="Symeonidi A."/>
            <person name="Hiss M."/>
            <person name="Muchero W."/>
            <person name="Kamisugi Y."/>
            <person name="Saleh O."/>
            <person name="Blanc G."/>
            <person name="Decker E.L."/>
            <person name="van Gessel N."/>
            <person name="Grimwood J."/>
            <person name="Hayes R.D."/>
            <person name="Graham S.W."/>
            <person name="Gunter L.E."/>
            <person name="McDaniel S.F."/>
            <person name="Hoernstein S.N.W."/>
            <person name="Larsson A."/>
            <person name="Li F.W."/>
            <person name="Perroud P.F."/>
            <person name="Phillips J."/>
            <person name="Ranjan P."/>
            <person name="Rokshar D.S."/>
            <person name="Rothfels C.J."/>
            <person name="Schneider L."/>
            <person name="Shu S."/>
            <person name="Stevenson D.W."/>
            <person name="Thummler F."/>
            <person name="Tillich M."/>
            <person name="Villarreal Aguilar J.C."/>
            <person name="Widiez T."/>
            <person name="Wong G.K."/>
            <person name="Wymore A."/>
            <person name="Zhang Y."/>
            <person name="Zimmer A.D."/>
            <person name="Quatrano R.S."/>
            <person name="Mayer K.F.X."/>
            <person name="Goodstein D."/>
            <person name="Casacuberta J.M."/>
            <person name="Vandepoele K."/>
            <person name="Reski R."/>
            <person name="Cuming A.C."/>
            <person name="Tuskan G.A."/>
            <person name="Maumus F."/>
            <person name="Salse J."/>
            <person name="Schmutz J."/>
            <person name="Rensing S.A."/>
        </authorList>
    </citation>
    <scope>NUCLEOTIDE SEQUENCE [LARGE SCALE GENOMIC DNA]</scope>
    <source>
        <strain evidence="2 3">cv. Gransden 2004</strain>
    </source>
</reference>
<dbReference type="EMBL" id="ABEU02000012">
    <property type="protein sequence ID" value="PNR44034.1"/>
    <property type="molecule type" value="Genomic_DNA"/>
</dbReference>
<reference evidence="1 3" key="1">
    <citation type="journal article" date="2008" name="Science">
        <title>The Physcomitrella genome reveals evolutionary insights into the conquest of land by plants.</title>
        <authorList>
            <person name="Rensing S."/>
            <person name="Lang D."/>
            <person name="Zimmer A."/>
            <person name="Terry A."/>
            <person name="Salamov A."/>
            <person name="Shapiro H."/>
            <person name="Nishiyama T."/>
            <person name="Perroud P.-F."/>
            <person name="Lindquist E."/>
            <person name="Kamisugi Y."/>
            <person name="Tanahashi T."/>
            <person name="Sakakibara K."/>
            <person name="Fujita T."/>
            <person name="Oishi K."/>
            <person name="Shin-I T."/>
            <person name="Kuroki Y."/>
            <person name="Toyoda A."/>
            <person name="Suzuki Y."/>
            <person name="Hashimoto A."/>
            <person name="Yamaguchi K."/>
            <person name="Sugano A."/>
            <person name="Kohara Y."/>
            <person name="Fujiyama A."/>
            <person name="Anterola A."/>
            <person name="Aoki S."/>
            <person name="Ashton N."/>
            <person name="Barbazuk W.B."/>
            <person name="Barker E."/>
            <person name="Bennetzen J."/>
            <person name="Bezanilla M."/>
            <person name="Blankenship R."/>
            <person name="Cho S.H."/>
            <person name="Dutcher S."/>
            <person name="Estelle M."/>
            <person name="Fawcett J.A."/>
            <person name="Gundlach H."/>
            <person name="Hanada K."/>
            <person name="Heyl A."/>
            <person name="Hicks K.A."/>
            <person name="Hugh J."/>
            <person name="Lohr M."/>
            <person name="Mayer K."/>
            <person name="Melkozernov A."/>
            <person name="Murata T."/>
            <person name="Nelson D."/>
            <person name="Pils B."/>
            <person name="Prigge M."/>
            <person name="Reiss B."/>
            <person name="Renner T."/>
            <person name="Rombauts S."/>
            <person name="Rushton P."/>
            <person name="Sanderfoot A."/>
            <person name="Schween G."/>
            <person name="Shiu S.-H."/>
            <person name="Stueber K."/>
            <person name="Theodoulou F.L."/>
            <person name="Tu H."/>
            <person name="Van de Peer Y."/>
            <person name="Verrier P.J."/>
            <person name="Waters E."/>
            <person name="Wood A."/>
            <person name="Yang L."/>
            <person name="Cove D."/>
            <person name="Cuming A."/>
            <person name="Hasebe M."/>
            <person name="Lucas S."/>
            <person name="Mishler D.B."/>
            <person name="Reski R."/>
            <person name="Grigoriev I."/>
            <person name="Quatrano R.S."/>
            <person name="Boore J.L."/>
        </authorList>
    </citation>
    <scope>NUCLEOTIDE SEQUENCE [LARGE SCALE GENOMIC DNA]</scope>
    <source>
        <strain evidence="2 3">cv. Gransden 2004</strain>
    </source>
</reference>